<evidence type="ECO:0000313" key="7">
    <source>
        <dbReference type="EMBL" id="SFL07198.1"/>
    </source>
</evidence>
<dbReference type="InterPro" id="IPR024936">
    <property type="entry name" value="Cyclophilin-type_PPIase"/>
</dbReference>
<dbReference type="AlphaFoldDB" id="A0A1I4EN88"/>
<dbReference type="Gene3D" id="2.40.100.10">
    <property type="entry name" value="Cyclophilin-like"/>
    <property type="match status" value="1"/>
</dbReference>
<dbReference type="PIRSF" id="PIRSF001467">
    <property type="entry name" value="Peptidylpro_ismrse"/>
    <property type="match status" value="1"/>
</dbReference>
<dbReference type="SUPFAM" id="SSF50891">
    <property type="entry name" value="Cyclophilin-like"/>
    <property type="match status" value="1"/>
</dbReference>
<comment type="similarity">
    <text evidence="2 5">Belongs to the cyclophilin-type PPIase family.</text>
</comment>
<dbReference type="EC" id="5.2.1.8" evidence="5"/>
<dbReference type="GO" id="GO:0006457">
    <property type="term" value="P:protein folding"/>
    <property type="evidence" value="ECO:0007669"/>
    <property type="project" value="InterPro"/>
</dbReference>
<proteinExistence type="inferred from homology"/>
<dbReference type="PROSITE" id="PS00170">
    <property type="entry name" value="CSA_PPIASE_1"/>
    <property type="match status" value="1"/>
</dbReference>
<dbReference type="InterPro" id="IPR029000">
    <property type="entry name" value="Cyclophilin-like_dom_sf"/>
</dbReference>
<gene>
    <name evidence="7" type="ORF">SAMN02983006_00064</name>
</gene>
<dbReference type="CDD" id="cd00317">
    <property type="entry name" value="cyclophilin"/>
    <property type="match status" value="1"/>
</dbReference>
<name>A0A1I4EN88_9FIRM</name>
<reference evidence="7 8" key="1">
    <citation type="submission" date="2016-10" db="EMBL/GenBank/DDBJ databases">
        <authorList>
            <person name="de Groot N.N."/>
        </authorList>
    </citation>
    <scope>NUCLEOTIDE SEQUENCE [LARGE SCALE GENOMIC DNA]</scope>
    <source>
        <strain evidence="7 8">ATCC 51327</strain>
    </source>
</reference>
<evidence type="ECO:0000256" key="5">
    <source>
        <dbReference type="RuleBase" id="RU363019"/>
    </source>
</evidence>
<organism evidence="7 8">
    <name type="scientific">Halanaerobium salsuginis</name>
    <dbReference type="NCBI Taxonomy" id="29563"/>
    <lineage>
        <taxon>Bacteria</taxon>
        <taxon>Bacillati</taxon>
        <taxon>Bacillota</taxon>
        <taxon>Clostridia</taxon>
        <taxon>Halanaerobiales</taxon>
        <taxon>Halanaerobiaceae</taxon>
        <taxon>Halanaerobium</taxon>
    </lineage>
</organism>
<dbReference type="PANTHER" id="PTHR45625:SF4">
    <property type="entry name" value="PEPTIDYLPROLYL ISOMERASE DOMAIN AND WD REPEAT-CONTAINING PROTEIN 1"/>
    <property type="match status" value="1"/>
</dbReference>
<accession>A0A1I4EN88</accession>
<comment type="function">
    <text evidence="1 5">PPIases accelerate the folding of proteins. It catalyzes the cis-trans isomerization of proline imidic peptide bonds in oligopeptides.</text>
</comment>
<dbReference type="OrthoDB" id="9807797at2"/>
<dbReference type="InterPro" id="IPR020892">
    <property type="entry name" value="Cyclophilin-type_PPIase_CS"/>
</dbReference>
<keyword evidence="4 5" id="KW-0413">Isomerase</keyword>
<dbReference type="InterPro" id="IPR044666">
    <property type="entry name" value="Cyclophilin_A-like"/>
</dbReference>
<evidence type="ECO:0000259" key="6">
    <source>
        <dbReference type="PROSITE" id="PS50072"/>
    </source>
</evidence>
<dbReference type="PANTHER" id="PTHR45625">
    <property type="entry name" value="PEPTIDYL-PROLYL CIS-TRANS ISOMERASE-RELATED"/>
    <property type="match status" value="1"/>
</dbReference>
<comment type="catalytic activity">
    <reaction evidence="5">
        <text>[protein]-peptidylproline (omega=180) = [protein]-peptidylproline (omega=0)</text>
        <dbReference type="Rhea" id="RHEA:16237"/>
        <dbReference type="Rhea" id="RHEA-COMP:10747"/>
        <dbReference type="Rhea" id="RHEA-COMP:10748"/>
        <dbReference type="ChEBI" id="CHEBI:83833"/>
        <dbReference type="ChEBI" id="CHEBI:83834"/>
        <dbReference type="EC" id="5.2.1.8"/>
    </reaction>
</comment>
<dbReference type="PRINTS" id="PR00153">
    <property type="entry name" value="CSAPPISMRASE"/>
</dbReference>
<dbReference type="PROSITE" id="PS50072">
    <property type="entry name" value="CSA_PPIASE_2"/>
    <property type="match status" value="1"/>
</dbReference>
<dbReference type="GO" id="GO:0003755">
    <property type="term" value="F:peptidyl-prolyl cis-trans isomerase activity"/>
    <property type="evidence" value="ECO:0007669"/>
    <property type="project" value="UniProtKB-UniRule"/>
</dbReference>
<keyword evidence="3 5" id="KW-0697">Rotamase</keyword>
<dbReference type="STRING" id="29563.SAMN02983006_00064"/>
<evidence type="ECO:0000256" key="4">
    <source>
        <dbReference type="ARBA" id="ARBA00023235"/>
    </source>
</evidence>
<feature type="domain" description="PPIase cyclophilin-type" evidence="6">
    <location>
        <begin position="4"/>
        <end position="160"/>
    </location>
</feature>
<sequence>MSKNPEVTITMTTGEEIKIELLPEKAENTVRNFIELAEAGYYDGLKFHRVIPGFMVQGGCPDGTGMGNPGYAIKGEFSSNGYDNDLAHQRGIISMARSAQPDSAGSQFFIMHQDAPHLDGQYAAFGQVISGLEVVDQIAAVETDHRDMPKIDQIMETVTVETFDQEYEPAAKIN</sequence>
<dbReference type="InterPro" id="IPR002130">
    <property type="entry name" value="Cyclophilin-type_PPIase_dom"/>
</dbReference>
<dbReference type="Proteomes" id="UP000199006">
    <property type="component" value="Unassembled WGS sequence"/>
</dbReference>
<dbReference type="EMBL" id="FOTI01000001">
    <property type="protein sequence ID" value="SFL07198.1"/>
    <property type="molecule type" value="Genomic_DNA"/>
</dbReference>
<evidence type="ECO:0000256" key="1">
    <source>
        <dbReference type="ARBA" id="ARBA00002388"/>
    </source>
</evidence>
<dbReference type="Pfam" id="PF00160">
    <property type="entry name" value="Pro_isomerase"/>
    <property type="match status" value="1"/>
</dbReference>
<dbReference type="RefSeq" id="WP_089857905.1">
    <property type="nucleotide sequence ID" value="NZ_FOTI01000001.1"/>
</dbReference>
<keyword evidence="8" id="KW-1185">Reference proteome</keyword>
<evidence type="ECO:0000313" key="8">
    <source>
        <dbReference type="Proteomes" id="UP000199006"/>
    </source>
</evidence>
<evidence type="ECO:0000256" key="2">
    <source>
        <dbReference type="ARBA" id="ARBA00007365"/>
    </source>
</evidence>
<protein>
    <recommendedName>
        <fullName evidence="5">Peptidyl-prolyl cis-trans isomerase</fullName>
        <shortName evidence="5">PPIase</shortName>
        <ecNumber evidence="5">5.2.1.8</ecNumber>
    </recommendedName>
</protein>
<evidence type="ECO:0000256" key="3">
    <source>
        <dbReference type="ARBA" id="ARBA00023110"/>
    </source>
</evidence>